<evidence type="ECO:0000256" key="2">
    <source>
        <dbReference type="ARBA" id="ARBA00004371"/>
    </source>
</evidence>
<keyword evidence="7" id="KW-0964">Secreted</keyword>
<proteinExistence type="inferred from homology"/>
<dbReference type="GO" id="GO:0005764">
    <property type="term" value="C:lysosome"/>
    <property type="evidence" value="ECO:0007669"/>
    <property type="project" value="UniProtKB-SubCell"/>
</dbReference>
<dbReference type="GO" id="GO:0004180">
    <property type="term" value="F:carboxypeptidase activity"/>
    <property type="evidence" value="ECO:0007669"/>
    <property type="project" value="UniProtKB-KW"/>
</dbReference>
<evidence type="ECO:0000256" key="14">
    <source>
        <dbReference type="ARBA" id="ARBA00022833"/>
    </source>
</evidence>
<dbReference type="EMBL" id="JAUCMV010000005">
    <property type="protein sequence ID" value="KAK0393057.1"/>
    <property type="molecule type" value="Genomic_DNA"/>
</dbReference>
<evidence type="ECO:0000256" key="11">
    <source>
        <dbReference type="ARBA" id="ARBA00022729"/>
    </source>
</evidence>
<dbReference type="GO" id="GO:0043171">
    <property type="term" value="P:peptide catabolic process"/>
    <property type="evidence" value="ECO:0007669"/>
    <property type="project" value="TreeGrafter"/>
</dbReference>
<keyword evidence="10" id="KW-0479">Metal-binding</keyword>
<evidence type="ECO:0000256" key="12">
    <source>
        <dbReference type="ARBA" id="ARBA00022801"/>
    </source>
</evidence>
<keyword evidence="13" id="KW-0256">Endoplasmic reticulum</keyword>
<keyword evidence="18" id="KW-0325">Glycoprotein</keyword>
<evidence type="ECO:0000256" key="4">
    <source>
        <dbReference type="ARBA" id="ARBA00004613"/>
    </source>
</evidence>
<evidence type="ECO:0000256" key="20">
    <source>
        <dbReference type="ARBA" id="ARBA00025833"/>
    </source>
</evidence>
<dbReference type="GO" id="GO:0005783">
    <property type="term" value="C:endoplasmic reticulum"/>
    <property type="evidence" value="ECO:0007669"/>
    <property type="project" value="UniProtKB-SubCell"/>
</dbReference>
<keyword evidence="11" id="KW-0732">Signal</keyword>
<dbReference type="PANTHER" id="PTHR12053:SF3">
    <property type="entry name" value="CARBOXYPEPTIDASE Q"/>
    <property type="match status" value="1"/>
</dbReference>
<keyword evidence="17" id="KW-0865">Zymogen</keyword>
<dbReference type="GO" id="GO:0005615">
    <property type="term" value="C:extracellular space"/>
    <property type="evidence" value="ECO:0007669"/>
    <property type="project" value="TreeGrafter"/>
</dbReference>
<keyword evidence="16" id="KW-0482">Metalloprotease</keyword>
<evidence type="ECO:0000256" key="17">
    <source>
        <dbReference type="ARBA" id="ARBA00023145"/>
    </source>
</evidence>
<dbReference type="GO" id="GO:0046872">
    <property type="term" value="F:metal ion binding"/>
    <property type="evidence" value="ECO:0007669"/>
    <property type="project" value="UniProtKB-KW"/>
</dbReference>
<evidence type="ECO:0000256" key="1">
    <source>
        <dbReference type="ARBA" id="ARBA00004240"/>
    </source>
</evidence>
<evidence type="ECO:0000256" key="9">
    <source>
        <dbReference type="ARBA" id="ARBA00022670"/>
    </source>
</evidence>
<evidence type="ECO:0000259" key="22">
    <source>
        <dbReference type="Pfam" id="PF04389"/>
    </source>
</evidence>
<dbReference type="Pfam" id="PF04389">
    <property type="entry name" value="Peptidase_M28"/>
    <property type="match status" value="1"/>
</dbReference>
<keyword evidence="8" id="KW-0121">Carboxypeptidase</keyword>
<gene>
    <name evidence="23" type="ORF">QR680_000035</name>
</gene>
<keyword evidence="19" id="KW-0458">Lysosome</keyword>
<comment type="similarity">
    <text evidence="5">Belongs to the peptidase M28 family.</text>
</comment>
<dbReference type="PANTHER" id="PTHR12053">
    <property type="entry name" value="PROTEASE FAMILY M28 PLASMA GLUTAMATE CARBOXYPEPTIDASE-RELATED"/>
    <property type="match status" value="1"/>
</dbReference>
<keyword evidence="15" id="KW-0333">Golgi apparatus</keyword>
<comment type="caution">
    <text evidence="23">The sequence shown here is derived from an EMBL/GenBank/DDBJ whole genome shotgun (WGS) entry which is preliminary data.</text>
</comment>
<sequence>MLRNSAFSEGTISMYSTMLSFTIVLFAGFSTVSASYGELFQQFNSSTFELMRFLTHGPGKGVAYNWLAALVDDFGSRQVGSENLEKAIDFTVSRLKSEGFHNVHTQTVPNLPHWRRGDDSVTLIEPRRHRFNILAIDGSPPGDVTGEAVVVNSFAEIANYNISGKIVVIVEKWSGYGITAKYRRAANKEVVKGALGILEVDLADLHFHQLRGRKIVIRMHITSRDVGKVSSRNTVFEITGSTYPSEIVLLSAHMDSWDVGQGAIDDGGGMAVAWHALNVIKHLAERDRRFRPKRTLRAVFWTAEEQGYFGSKIYYNNGSTKGAEKFFFVSESDQGAFRPSNWNSVLRFQGNEFQMKKLDEIVKIINNYGIPLSVLESTDQGDIGFWAKEGVPSVSYEPDKGANYYFYFHHTEADYMTIFNDGDLEYTTAIFAALAHIIGNMDDWN</sequence>
<evidence type="ECO:0000313" key="24">
    <source>
        <dbReference type="Proteomes" id="UP001175271"/>
    </source>
</evidence>
<name>A0AA39GVU6_9BILA</name>
<evidence type="ECO:0000256" key="15">
    <source>
        <dbReference type="ARBA" id="ARBA00023034"/>
    </source>
</evidence>
<dbReference type="InterPro" id="IPR007484">
    <property type="entry name" value="Peptidase_M28"/>
</dbReference>
<evidence type="ECO:0000256" key="8">
    <source>
        <dbReference type="ARBA" id="ARBA00022645"/>
    </source>
</evidence>
<evidence type="ECO:0000313" key="23">
    <source>
        <dbReference type="EMBL" id="KAK0393057.1"/>
    </source>
</evidence>
<dbReference type="Gene3D" id="3.40.630.10">
    <property type="entry name" value="Zn peptidases"/>
    <property type="match status" value="2"/>
</dbReference>
<keyword evidence="14" id="KW-0862">Zinc</keyword>
<keyword evidence="24" id="KW-1185">Reference proteome</keyword>
<dbReference type="SUPFAM" id="SSF53187">
    <property type="entry name" value="Zn-dependent exopeptidases"/>
    <property type="match status" value="1"/>
</dbReference>
<organism evidence="23 24">
    <name type="scientific">Steinernema hermaphroditum</name>
    <dbReference type="NCBI Taxonomy" id="289476"/>
    <lineage>
        <taxon>Eukaryota</taxon>
        <taxon>Metazoa</taxon>
        <taxon>Ecdysozoa</taxon>
        <taxon>Nematoda</taxon>
        <taxon>Chromadorea</taxon>
        <taxon>Rhabditida</taxon>
        <taxon>Tylenchina</taxon>
        <taxon>Panagrolaimomorpha</taxon>
        <taxon>Strongyloidoidea</taxon>
        <taxon>Steinernematidae</taxon>
        <taxon>Steinernema</taxon>
    </lineage>
</organism>
<evidence type="ECO:0000256" key="13">
    <source>
        <dbReference type="ARBA" id="ARBA00022824"/>
    </source>
</evidence>
<evidence type="ECO:0000256" key="7">
    <source>
        <dbReference type="ARBA" id="ARBA00022525"/>
    </source>
</evidence>
<evidence type="ECO:0000256" key="19">
    <source>
        <dbReference type="ARBA" id="ARBA00023228"/>
    </source>
</evidence>
<accession>A0AA39GVU6</accession>
<feature type="domain" description="Peptidase M28" evidence="22">
    <location>
        <begin position="233"/>
        <end position="433"/>
    </location>
</feature>
<comment type="subcellular location">
    <subcellularLocation>
        <location evidence="1">Endoplasmic reticulum</location>
    </subcellularLocation>
    <subcellularLocation>
        <location evidence="3">Golgi apparatus</location>
    </subcellularLocation>
    <subcellularLocation>
        <location evidence="2">Lysosome</location>
    </subcellularLocation>
    <subcellularLocation>
        <location evidence="4">Secreted</location>
    </subcellularLocation>
</comment>
<evidence type="ECO:0000256" key="10">
    <source>
        <dbReference type="ARBA" id="ARBA00022723"/>
    </source>
</evidence>
<dbReference type="AlphaFoldDB" id="A0AA39GVU6"/>
<dbReference type="InterPro" id="IPR039866">
    <property type="entry name" value="CPQ"/>
</dbReference>
<evidence type="ECO:0000256" key="16">
    <source>
        <dbReference type="ARBA" id="ARBA00023049"/>
    </source>
</evidence>
<evidence type="ECO:0000256" key="3">
    <source>
        <dbReference type="ARBA" id="ARBA00004555"/>
    </source>
</evidence>
<comment type="subunit">
    <text evidence="20">Homodimer. The monomeric form is inactive while the homodimer is active.</text>
</comment>
<reference evidence="23" key="1">
    <citation type="submission" date="2023-06" db="EMBL/GenBank/DDBJ databases">
        <title>Genomic analysis of the entomopathogenic nematode Steinernema hermaphroditum.</title>
        <authorList>
            <person name="Schwarz E.M."/>
            <person name="Heppert J.K."/>
            <person name="Baniya A."/>
            <person name="Schwartz H.T."/>
            <person name="Tan C.-H."/>
            <person name="Antoshechkin I."/>
            <person name="Sternberg P.W."/>
            <person name="Goodrich-Blair H."/>
            <person name="Dillman A.R."/>
        </authorList>
    </citation>
    <scope>NUCLEOTIDE SEQUENCE</scope>
    <source>
        <strain evidence="23">PS9179</strain>
        <tissue evidence="23">Whole animal</tissue>
    </source>
</reference>
<evidence type="ECO:0000256" key="18">
    <source>
        <dbReference type="ARBA" id="ARBA00023180"/>
    </source>
</evidence>
<evidence type="ECO:0000256" key="21">
    <source>
        <dbReference type="ARBA" id="ARBA00033328"/>
    </source>
</evidence>
<protein>
    <recommendedName>
        <fullName evidence="6">Carboxypeptidase Q</fullName>
    </recommendedName>
    <alternativeName>
        <fullName evidence="21">Plasma glutamate carboxypeptidase</fullName>
    </alternativeName>
</protein>
<evidence type="ECO:0000256" key="6">
    <source>
        <dbReference type="ARBA" id="ARBA00014116"/>
    </source>
</evidence>
<dbReference type="GO" id="GO:0005794">
    <property type="term" value="C:Golgi apparatus"/>
    <property type="evidence" value="ECO:0007669"/>
    <property type="project" value="UniProtKB-SubCell"/>
</dbReference>
<dbReference type="GO" id="GO:0070573">
    <property type="term" value="F:metallodipeptidase activity"/>
    <property type="evidence" value="ECO:0007669"/>
    <property type="project" value="InterPro"/>
</dbReference>
<dbReference type="GO" id="GO:0006508">
    <property type="term" value="P:proteolysis"/>
    <property type="evidence" value="ECO:0007669"/>
    <property type="project" value="UniProtKB-KW"/>
</dbReference>
<keyword evidence="12" id="KW-0378">Hydrolase</keyword>
<dbReference type="Proteomes" id="UP001175271">
    <property type="component" value="Unassembled WGS sequence"/>
</dbReference>
<keyword evidence="9" id="KW-0645">Protease</keyword>
<evidence type="ECO:0000256" key="5">
    <source>
        <dbReference type="ARBA" id="ARBA00010918"/>
    </source>
</evidence>